<gene>
    <name evidence="1" type="ORF">B4U80_09799</name>
</gene>
<reference evidence="1 2" key="1">
    <citation type="journal article" date="2018" name="Gigascience">
        <title>Genomes of trombidid mites reveal novel predicted allergens and laterally-transferred genes associated with secondary metabolism.</title>
        <authorList>
            <person name="Dong X."/>
            <person name="Chaisiri K."/>
            <person name="Xia D."/>
            <person name="Armstrong S.D."/>
            <person name="Fang Y."/>
            <person name="Donnelly M.J."/>
            <person name="Kadowaki T."/>
            <person name="McGarry J.W."/>
            <person name="Darby A.C."/>
            <person name="Makepeace B.L."/>
        </authorList>
    </citation>
    <scope>NUCLEOTIDE SEQUENCE [LARGE SCALE GENOMIC DNA]</scope>
    <source>
        <strain evidence="1">UoL-UT</strain>
    </source>
</reference>
<dbReference type="EMBL" id="NCKV01006539">
    <property type="protein sequence ID" value="RWS23387.1"/>
    <property type="molecule type" value="Genomic_DNA"/>
</dbReference>
<proteinExistence type="predicted"/>
<accession>A0A443S783</accession>
<feature type="non-terminal residue" evidence="1">
    <location>
        <position position="260"/>
    </location>
</feature>
<dbReference type="Proteomes" id="UP000288716">
    <property type="component" value="Unassembled WGS sequence"/>
</dbReference>
<organism evidence="1 2">
    <name type="scientific">Leptotrombidium deliense</name>
    <dbReference type="NCBI Taxonomy" id="299467"/>
    <lineage>
        <taxon>Eukaryota</taxon>
        <taxon>Metazoa</taxon>
        <taxon>Ecdysozoa</taxon>
        <taxon>Arthropoda</taxon>
        <taxon>Chelicerata</taxon>
        <taxon>Arachnida</taxon>
        <taxon>Acari</taxon>
        <taxon>Acariformes</taxon>
        <taxon>Trombidiformes</taxon>
        <taxon>Prostigmata</taxon>
        <taxon>Anystina</taxon>
        <taxon>Parasitengona</taxon>
        <taxon>Trombiculoidea</taxon>
        <taxon>Trombiculidae</taxon>
        <taxon>Leptotrombidium</taxon>
    </lineage>
</organism>
<dbReference type="GO" id="GO:0005743">
    <property type="term" value="C:mitochondrial inner membrane"/>
    <property type="evidence" value="ECO:0007669"/>
    <property type="project" value="TreeGrafter"/>
</dbReference>
<keyword evidence="2" id="KW-1185">Reference proteome</keyword>
<evidence type="ECO:0000313" key="2">
    <source>
        <dbReference type="Proteomes" id="UP000288716"/>
    </source>
</evidence>
<dbReference type="AlphaFoldDB" id="A0A443S783"/>
<dbReference type="GO" id="GO:0043022">
    <property type="term" value="F:ribosome binding"/>
    <property type="evidence" value="ECO:0007669"/>
    <property type="project" value="TreeGrafter"/>
</dbReference>
<dbReference type="PANTHER" id="PTHR13333:SF5">
    <property type="entry name" value="M-AAA PROTEASE-INTERACTING PROTEIN 1, MITOCHONDRIAL"/>
    <property type="match status" value="1"/>
</dbReference>
<name>A0A443S783_9ACAR</name>
<dbReference type="OrthoDB" id="7249367at2759"/>
<dbReference type="PANTHER" id="PTHR13333">
    <property type="entry name" value="M-AAA PROTEASE-INTERACTING PROTEIN 1, MITOCHONDRIAL"/>
    <property type="match status" value="1"/>
</dbReference>
<sequence>MRVNCFSSHHYLRHFSVASQRWHSNREKELFLKCGNQKNAIRNYSQQNSSKTPLLMNFKPIMTPSFWYFIQNFINSVIIIKPYFDPEFTISRFLVGAKQALVVISDNLAQGNIDALKGLVTEEARNEIGRNLTLFTPFQREKLRVKMEDIATFFAYRVGIIMNDGLECNPYFLVSQCLSVAGKRFVEITVVYWCNPLFAELEKKMLMSEKPPNFNDFVNEKMQEEVTVCNYRFIREYTKGVESDWIVNQLNHFKYNDVFE</sequence>
<dbReference type="STRING" id="299467.A0A443S783"/>
<evidence type="ECO:0000313" key="1">
    <source>
        <dbReference type="EMBL" id="RWS23387.1"/>
    </source>
</evidence>
<comment type="caution">
    <text evidence="1">The sequence shown here is derived from an EMBL/GenBank/DDBJ whole genome shotgun (WGS) entry which is preliminary data.</text>
</comment>
<dbReference type="VEuPathDB" id="VectorBase:LDEU008652"/>
<protein>
    <submittedName>
        <fullName evidence="1">Uncharacterized protein</fullName>
    </submittedName>
</protein>
<dbReference type="GO" id="GO:0032979">
    <property type="term" value="P:protein insertion into mitochondrial inner membrane from matrix"/>
    <property type="evidence" value="ECO:0007669"/>
    <property type="project" value="TreeGrafter"/>
</dbReference>